<dbReference type="Proteomes" id="UP000000768">
    <property type="component" value="Chromosome 5"/>
</dbReference>
<keyword evidence="4" id="KW-1185">Reference proteome</keyword>
<feature type="transmembrane region" description="Helical" evidence="1">
    <location>
        <begin position="24"/>
        <end position="45"/>
    </location>
</feature>
<name>A0A1Z5RGX4_SORBI</name>
<reference evidence="3 4" key="1">
    <citation type="journal article" date="2009" name="Nature">
        <title>The Sorghum bicolor genome and the diversification of grasses.</title>
        <authorList>
            <person name="Paterson A.H."/>
            <person name="Bowers J.E."/>
            <person name="Bruggmann R."/>
            <person name="Dubchak I."/>
            <person name="Grimwood J."/>
            <person name="Gundlach H."/>
            <person name="Haberer G."/>
            <person name="Hellsten U."/>
            <person name="Mitros T."/>
            <person name="Poliakov A."/>
            <person name="Schmutz J."/>
            <person name="Spannagl M."/>
            <person name="Tang H."/>
            <person name="Wang X."/>
            <person name="Wicker T."/>
            <person name="Bharti A.K."/>
            <person name="Chapman J."/>
            <person name="Feltus F.A."/>
            <person name="Gowik U."/>
            <person name="Grigoriev I.V."/>
            <person name="Lyons E."/>
            <person name="Maher C.A."/>
            <person name="Martis M."/>
            <person name="Narechania A."/>
            <person name="Otillar R.P."/>
            <person name="Penning B.W."/>
            <person name="Salamov A.A."/>
            <person name="Wang Y."/>
            <person name="Zhang L."/>
            <person name="Carpita N.C."/>
            <person name="Freeling M."/>
            <person name="Gingle A.R."/>
            <person name="Hash C.T."/>
            <person name="Keller B."/>
            <person name="Klein P."/>
            <person name="Kresovich S."/>
            <person name="McCann M.C."/>
            <person name="Ming R."/>
            <person name="Peterson D.G."/>
            <person name="Mehboob-ur-Rahman"/>
            <person name="Ware D."/>
            <person name="Westhoff P."/>
            <person name="Mayer K.F."/>
            <person name="Messing J."/>
            <person name="Rokhsar D.S."/>
        </authorList>
    </citation>
    <scope>NUCLEOTIDE SEQUENCE [LARGE SCALE GENOMIC DNA]</scope>
    <source>
        <strain evidence="4">cv. BTx623</strain>
    </source>
</reference>
<dbReference type="OrthoDB" id="1689146at2759"/>
<accession>A0A1Z5RGX4</accession>
<evidence type="ECO:0000313" key="4">
    <source>
        <dbReference type="Proteomes" id="UP000000768"/>
    </source>
</evidence>
<dbReference type="InterPro" id="IPR025315">
    <property type="entry name" value="DUF4220"/>
</dbReference>
<dbReference type="PANTHER" id="PTHR31325">
    <property type="entry name" value="OS01G0798800 PROTEIN-RELATED"/>
    <property type="match status" value="1"/>
</dbReference>
<dbReference type="Gramene" id="OQU82771">
    <property type="protein sequence ID" value="OQU82771"/>
    <property type="gene ID" value="SORBI_3005G019000"/>
</dbReference>
<organism evidence="3 4">
    <name type="scientific">Sorghum bicolor</name>
    <name type="common">Sorghum</name>
    <name type="synonym">Sorghum vulgare</name>
    <dbReference type="NCBI Taxonomy" id="4558"/>
    <lineage>
        <taxon>Eukaryota</taxon>
        <taxon>Viridiplantae</taxon>
        <taxon>Streptophyta</taxon>
        <taxon>Embryophyta</taxon>
        <taxon>Tracheophyta</taxon>
        <taxon>Spermatophyta</taxon>
        <taxon>Magnoliopsida</taxon>
        <taxon>Liliopsida</taxon>
        <taxon>Poales</taxon>
        <taxon>Poaceae</taxon>
        <taxon>PACMAD clade</taxon>
        <taxon>Panicoideae</taxon>
        <taxon>Andropogonodae</taxon>
        <taxon>Andropogoneae</taxon>
        <taxon>Sorghinae</taxon>
        <taxon>Sorghum</taxon>
    </lineage>
</organism>
<gene>
    <name evidence="3" type="ORF">SORBI_3005G019000</name>
</gene>
<reference evidence="4" key="2">
    <citation type="journal article" date="2018" name="Plant J.">
        <title>The Sorghum bicolor reference genome: improved assembly, gene annotations, a transcriptome atlas, and signatures of genome organization.</title>
        <authorList>
            <person name="McCormick R.F."/>
            <person name="Truong S.K."/>
            <person name="Sreedasyam A."/>
            <person name="Jenkins J."/>
            <person name="Shu S."/>
            <person name="Sims D."/>
            <person name="Kennedy M."/>
            <person name="Amirebrahimi M."/>
            <person name="Weers B.D."/>
            <person name="McKinley B."/>
            <person name="Mattison A."/>
            <person name="Morishige D.T."/>
            <person name="Grimwood J."/>
            <person name="Schmutz J."/>
            <person name="Mullet J.E."/>
        </authorList>
    </citation>
    <scope>NUCLEOTIDE SEQUENCE [LARGE SCALE GENOMIC DNA]</scope>
    <source>
        <strain evidence="4">cv. BTx623</strain>
    </source>
</reference>
<dbReference type="AlphaFoldDB" id="A0A1Z5RGX4"/>
<dbReference type="FunCoup" id="A0A1Z5RGX4">
    <property type="interactions" value="5"/>
</dbReference>
<feature type="transmembrane region" description="Helical" evidence="1">
    <location>
        <begin position="317"/>
        <end position="335"/>
    </location>
</feature>
<dbReference type="EMBL" id="CM000764">
    <property type="protein sequence ID" value="OQU82771.1"/>
    <property type="molecule type" value="Genomic_DNA"/>
</dbReference>
<dbReference type="STRING" id="4558.A0A1Z5RGX4"/>
<feature type="transmembrane region" description="Helical" evidence="1">
    <location>
        <begin position="57"/>
        <end position="79"/>
    </location>
</feature>
<evidence type="ECO:0000256" key="1">
    <source>
        <dbReference type="SAM" id="Phobius"/>
    </source>
</evidence>
<dbReference type="OMA" id="GHMAIRA"/>
<sequence length="695" mass="79267">MAAGLAVYLMGAISETLVDMRNEWAVQSLVLFSFSLQVFLLMFAWTRRKNVATLTRFLLWLAYQLADSTALFTLGHMAIRARSPDEQQLMAFWAPFLLVHLGGQDTITAYSFEDNRLWLRHLQTLVVQFLGAAYVLHKYIPGSERLIRVASILMFIVGGLKYGERIWALRSASMDSIWSTLDNEKSDANARRMESRSILKELVEKMWNPLDDEDILMASHGLLDVCKGIFIGSQRERGGGAADLIGPLMSRCRHENRLDMLMEMELSLMYDIMYTKAAVIHTWWGCCIRVVSPVATAVAFLLFRLTGKGGHREKDVVITYVLLAGALLLETASLVRAAGSTWTAAFLHAKRWDHLYEFQDFRLFLKAASYRRWSGTVGQYCLLQSWCHDMAEPTGIRVAELMGLESWWYQLRNSQSDQMISGTTKELMLREIFEMGPDRRNVSSRPGLLALQQHQLHSEFGWSVEESDIEGSIIAWHVATDLYYRAAAAAANDDDDKVEADMLQASQELSRYMMFLFVVRPYMLPGPVRRSQYSRTCRLLNEAIEEAYTKAWDITTTKNKKEEDDEEEEDEHWARATTREKHRRLDWVLRTFGKNLKKLPLSRLQGHFLDSFLPKLPPADHNPAVGGFAIAQELRNHPRRLQVILGVWVEMLCFVANHCSRESHARQLSCGGELVTIAWLMAKHANLLTVAAAAD</sequence>
<dbReference type="InterPro" id="IPR007658">
    <property type="entry name" value="DUF594"/>
</dbReference>
<proteinExistence type="predicted"/>
<evidence type="ECO:0000313" key="3">
    <source>
        <dbReference type="EMBL" id="OQU82771.1"/>
    </source>
</evidence>
<keyword evidence="1" id="KW-0812">Transmembrane</keyword>
<keyword evidence="1" id="KW-0472">Membrane</keyword>
<dbReference type="Pfam" id="PF04578">
    <property type="entry name" value="DUF594"/>
    <property type="match status" value="1"/>
</dbReference>
<protein>
    <recommendedName>
        <fullName evidence="2">DUF4220 domain-containing protein</fullName>
    </recommendedName>
</protein>
<dbReference type="Pfam" id="PF13968">
    <property type="entry name" value="DUF4220"/>
    <property type="match status" value="1"/>
</dbReference>
<keyword evidence="1" id="KW-1133">Transmembrane helix</keyword>
<feature type="transmembrane region" description="Helical" evidence="1">
    <location>
        <begin position="283"/>
        <end position="305"/>
    </location>
</feature>
<dbReference type="InParanoid" id="A0A1Z5RGX4"/>
<evidence type="ECO:0000259" key="2">
    <source>
        <dbReference type="Pfam" id="PF13968"/>
    </source>
</evidence>
<dbReference type="eggNOG" id="ENOG502QQBP">
    <property type="taxonomic scope" value="Eukaryota"/>
</dbReference>
<feature type="domain" description="DUF4220" evidence="2">
    <location>
        <begin position="60"/>
        <end position="384"/>
    </location>
</feature>
<dbReference type="KEGG" id="sbi:8083038"/>